<comment type="caution">
    <text evidence="2">The sequence shown here is derived from an EMBL/GenBank/DDBJ whole genome shotgun (WGS) entry which is preliminary data.</text>
</comment>
<evidence type="ECO:0000313" key="2">
    <source>
        <dbReference type="EMBL" id="MVQ50271.1"/>
    </source>
</evidence>
<feature type="domain" description="Putative Flp pilus-assembly TadG-like N-terminal" evidence="1">
    <location>
        <begin position="9"/>
        <end position="55"/>
    </location>
</feature>
<sequence>MRRRRDARGSATPFAIACLGLLVLLAAALGVTAALIRAHRQAQAAADLAALAAAREVGRGDPCAAGGGTAAANGATITSCVLSGRDVLVRVEVTGPHWLGQTADLAAEARAGPAP</sequence>
<organism evidence="2 3">
    <name type="scientific">Nocardioides agri</name>
    <dbReference type="NCBI Taxonomy" id="2682843"/>
    <lineage>
        <taxon>Bacteria</taxon>
        <taxon>Bacillati</taxon>
        <taxon>Actinomycetota</taxon>
        <taxon>Actinomycetes</taxon>
        <taxon>Propionibacteriales</taxon>
        <taxon>Nocardioidaceae</taxon>
        <taxon>Nocardioides</taxon>
    </lineage>
</organism>
<dbReference type="RefSeq" id="WP_181645306.1">
    <property type="nucleotide sequence ID" value="NZ_WSEK01000004.1"/>
</dbReference>
<gene>
    <name evidence="2" type="ORF">GON03_13875</name>
</gene>
<accession>A0A6L6XSA7</accession>
<evidence type="ECO:0000313" key="3">
    <source>
        <dbReference type="Proteomes" id="UP000473525"/>
    </source>
</evidence>
<dbReference type="Proteomes" id="UP000473525">
    <property type="component" value="Unassembled WGS sequence"/>
</dbReference>
<protein>
    <recommendedName>
        <fullName evidence="1">Putative Flp pilus-assembly TadG-like N-terminal domain-containing protein</fullName>
    </recommendedName>
</protein>
<dbReference type="Pfam" id="PF13400">
    <property type="entry name" value="Tad"/>
    <property type="match status" value="1"/>
</dbReference>
<keyword evidence="3" id="KW-1185">Reference proteome</keyword>
<proteinExistence type="predicted"/>
<dbReference type="AlphaFoldDB" id="A0A6L6XSA7"/>
<name>A0A6L6XSA7_9ACTN</name>
<reference evidence="2 3" key="1">
    <citation type="submission" date="2019-12" db="EMBL/GenBank/DDBJ databases">
        <authorList>
            <person name="Huq M.A."/>
        </authorList>
    </citation>
    <scope>NUCLEOTIDE SEQUENCE [LARGE SCALE GENOMIC DNA]</scope>
    <source>
        <strain evidence="2 3">MAH-18</strain>
    </source>
</reference>
<dbReference type="InterPro" id="IPR028087">
    <property type="entry name" value="Tad_N"/>
</dbReference>
<dbReference type="NCBIfam" id="TIGR03816">
    <property type="entry name" value="tadE_like_DECH"/>
    <property type="match status" value="1"/>
</dbReference>
<dbReference type="InterPro" id="IPR021202">
    <property type="entry name" value="Rv3654c-like"/>
</dbReference>
<dbReference type="EMBL" id="WSEK01000004">
    <property type="protein sequence ID" value="MVQ50271.1"/>
    <property type="molecule type" value="Genomic_DNA"/>
</dbReference>
<evidence type="ECO:0000259" key="1">
    <source>
        <dbReference type="Pfam" id="PF13400"/>
    </source>
</evidence>